<dbReference type="Proteomes" id="UP000281553">
    <property type="component" value="Unassembled WGS sequence"/>
</dbReference>
<gene>
    <name evidence="2" type="ORF">DILT_LOCUS9556</name>
</gene>
<sequence>VAEKVNKLSSDPIVPRERWKEREPRKTSEAKTNILLGETAYMLQDILESSGGLIPEDRKQSTNVLVRKIKIPRMSFAESRLRAAEVAATEGVVGVQELFDTAENFVKHTDFLQQWPQDMRQCFAVPDSFENIPHLEEYSYNPDEKKKEEG</sequence>
<feature type="compositionally biased region" description="Basic and acidic residues" evidence="1">
    <location>
        <begin position="14"/>
        <end position="29"/>
    </location>
</feature>
<evidence type="ECO:0000313" key="3">
    <source>
        <dbReference type="Proteomes" id="UP000281553"/>
    </source>
</evidence>
<evidence type="ECO:0000313" key="2">
    <source>
        <dbReference type="EMBL" id="VDN13725.1"/>
    </source>
</evidence>
<reference evidence="2 3" key="1">
    <citation type="submission" date="2018-11" db="EMBL/GenBank/DDBJ databases">
        <authorList>
            <consortium name="Pathogen Informatics"/>
        </authorList>
    </citation>
    <scope>NUCLEOTIDE SEQUENCE [LARGE SCALE GENOMIC DNA]</scope>
</reference>
<organism evidence="2 3">
    <name type="scientific">Dibothriocephalus latus</name>
    <name type="common">Fish tapeworm</name>
    <name type="synonym">Diphyllobothrium latum</name>
    <dbReference type="NCBI Taxonomy" id="60516"/>
    <lineage>
        <taxon>Eukaryota</taxon>
        <taxon>Metazoa</taxon>
        <taxon>Spiralia</taxon>
        <taxon>Lophotrochozoa</taxon>
        <taxon>Platyhelminthes</taxon>
        <taxon>Cestoda</taxon>
        <taxon>Eucestoda</taxon>
        <taxon>Diphyllobothriidea</taxon>
        <taxon>Diphyllobothriidae</taxon>
        <taxon>Dibothriocephalus</taxon>
    </lineage>
</organism>
<proteinExistence type="predicted"/>
<dbReference type="EMBL" id="UYRU01057179">
    <property type="protein sequence ID" value="VDN13725.1"/>
    <property type="molecule type" value="Genomic_DNA"/>
</dbReference>
<name>A0A3P7L8T0_DIBLA</name>
<feature type="region of interest" description="Disordered" evidence="1">
    <location>
        <begin position="1"/>
        <end position="30"/>
    </location>
</feature>
<dbReference type="AlphaFoldDB" id="A0A3P7L8T0"/>
<protein>
    <submittedName>
        <fullName evidence="2">Uncharacterized protein</fullName>
    </submittedName>
</protein>
<keyword evidence="3" id="KW-1185">Reference proteome</keyword>
<accession>A0A3P7L8T0</accession>
<feature type="non-terminal residue" evidence="2">
    <location>
        <position position="1"/>
    </location>
</feature>
<dbReference type="OrthoDB" id="6310967at2759"/>
<evidence type="ECO:0000256" key="1">
    <source>
        <dbReference type="SAM" id="MobiDB-lite"/>
    </source>
</evidence>